<evidence type="ECO:0000256" key="3">
    <source>
        <dbReference type="ARBA" id="ARBA00023002"/>
    </source>
</evidence>
<dbReference type="Proteomes" id="UP001213000">
    <property type="component" value="Unassembled WGS sequence"/>
</dbReference>
<dbReference type="AlphaFoldDB" id="A0AAD5W0V4"/>
<dbReference type="InterPro" id="IPR036291">
    <property type="entry name" value="NAD(P)-bd_dom_sf"/>
</dbReference>
<gene>
    <name evidence="4" type="ORF">NP233_g2380</name>
</gene>
<dbReference type="EMBL" id="JANIEX010000100">
    <property type="protein sequence ID" value="KAJ3573515.1"/>
    <property type="molecule type" value="Genomic_DNA"/>
</dbReference>
<evidence type="ECO:0008006" key="6">
    <source>
        <dbReference type="Google" id="ProtNLM"/>
    </source>
</evidence>
<reference evidence="4" key="1">
    <citation type="submission" date="2022-07" db="EMBL/GenBank/DDBJ databases">
        <title>Genome Sequence of Leucocoprinus birnbaumii.</title>
        <authorList>
            <person name="Buettner E."/>
        </authorList>
    </citation>
    <scope>NUCLEOTIDE SEQUENCE</scope>
    <source>
        <strain evidence="4">VT141</strain>
    </source>
</reference>
<accession>A0AAD5W0V4</accession>
<dbReference type="SUPFAM" id="SSF51735">
    <property type="entry name" value="NAD(P)-binding Rossmann-fold domains"/>
    <property type="match status" value="1"/>
</dbReference>
<dbReference type="Gene3D" id="3.40.50.720">
    <property type="entry name" value="NAD(P)-binding Rossmann-like Domain"/>
    <property type="match status" value="1"/>
</dbReference>
<evidence type="ECO:0000313" key="4">
    <source>
        <dbReference type="EMBL" id="KAJ3573515.1"/>
    </source>
</evidence>
<name>A0AAD5W0V4_9AGAR</name>
<dbReference type="PANTHER" id="PTHR24320">
    <property type="entry name" value="RETINOL DEHYDROGENASE"/>
    <property type="match status" value="1"/>
</dbReference>
<dbReference type="Pfam" id="PF00106">
    <property type="entry name" value="adh_short"/>
    <property type="match status" value="1"/>
</dbReference>
<evidence type="ECO:0000256" key="2">
    <source>
        <dbReference type="ARBA" id="ARBA00022857"/>
    </source>
</evidence>
<evidence type="ECO:0000313" key="5">
    <source>
        <dbReference type="Proteomes" id="UP001213000"/>
    </source>
</evidence>
<proteinExistence type="inferred from homology"/>
<comment type="similarity">
    <text evidence="1">Belongs to the short-chain dehydrogenases/reductases (SDR) family.</text>
</comment>
<dbReference type="GO" id="GO:0016491">
    <property type="term" value="F:oxidoreductase activity"/>
    <property type="evidence" value="ECO:0007669"/>
    <property type="project" value="UniProtKB-KW"/>
</dbReference>
<keyword evidence="2" id="KW-0521">NADP</keyword>
<evidence type="ECO:0000256" key="1">
    <source>
        <dbReference type="ARBA" id="ARBA00006484"/>
    </source>
</evidence>
<dbReference type="InterPro" id="IPR002347">
    <property type="entry name" value="SDR_fam"/>
</dbReference>
<keyword evidence="5" id="KW-1185">Reference proteome</keyword>
<organism evidence="4 5">
    <name type="scientific">Leucocoprinus birnbaumii</name>
    <dbReference type="NCBI Taxonomy" id="56174"/>
    <lineage>
        <taxon>Eukaryota</taxon>
        <taxon>Fungi</taxon>
        <taxon>Dikarya</taxon>
        <taxon>Basidiomycota</taxon>
        <taxon>Agaricomycotina</taxon>
        <taxon>Agaricomycetes</taxon>
        <taxon>Agaricomycetidae</taxon>
        <taxon>Agaricales</taxon>
        <taxon>Agaricineae</taxon>
        <taxon>Agaricaceae</taxon>
        <taxon>Leucocoprinus</taxon>
    </lineage>
</organism>
<dbReference type="PANTHER" id="PTHR24320:SF282">
    <property type="entry name" value="WW DOMAIN-CONTAINING OXIDOREDUCTASE"/>
    <property type="match status" value="1"/>
</dbReference>
<sequence length="323" mass="35881">MWPFQSQRQISEEDLGDLHGKVVIITGGYSGVGYCTTQFLARKGAKIYLATRNEEGTKEAIQKLENEGIGDGSLHWLRIELSDPRSAKSAAEEFLQKEERLDILINNAGKVAGPYGLTKDGLQDTMTINYLSHFVLTENLLPLLIKTSKQEGSDVRVVNLASSGHTAVSPTSFAGKECFNKDWGPGFNKEMSTYGYSKLANILHTKHLQRRLNEQQVDIICVAIDPGMVRTPNIQKLANSVSSIMRMMMQFIFIFALVPMRQGAMNSVYTAASPEVKVKAEAFKGMYVTPVGKITDPSPAAREQRLENELYDTTLEILKELDV</sequence>
<keyword evidence="3" id="KW-0560">Oxidoreductase</keyword>
<comment type="caution">
    <text evidence="4">The sequence shown here is derived from an EMBL/GenBank/DDBJ whole genome shotgun (WGS) entry which is preliminary data.</text>
</comment>
<dbReference type="PRINTS" id="PR00081">
    <property type="entry name" value="GDHRDH"/>
</dbReference>
<protein>
    <recommendedName>
        <fullName evidence="6">NAD(P)-binding protein</fullName>
    </recommendedName>
</protein>